<gene>
    <name evidence="1" type="ORF">EV192_104258</name>
</gene>
<accession>A0A4R2JQF1</accession>
<dbReference type="AlphaFoldDB" id="A0A4R2JQF1"/>
<keyword evidence="2" id="KW-1185">Reference proteome</keyword>
<sequence length="552" mass="60910">MTRSGRPARHSTANTVDGYLGWLARTLRYDAHDEHLATATAFAHALAEQPGTPSFGPAMISRLEGGTARWRVEHLIVYARVLGLPWSRLLAPSYKVSKLFGSRRGIASLLRIHYTDEEEQTAADLVDALYGDDPINTDSWDLLSGYLLVTRRKLGMRTWRLLCERLLLEICATQGADQDIRAEALVRIMAVDRVAEIANEFAIGIASQAGNPMSFMPLKIFQRLPRKAPSDWIVRSLLDPPDRWLLRELFTSVDVLTRGELWEPSTKERAALRTASVDAALDAHTEMEVKRSSLRLLDILDPAAARRVLHRVGDGELVYRAKPSDVTDAQRIRYREFAEQFATTLQEIGPKHRSKWVHGEDRVLVEVVTETLFGSGAAQSGYTALLTNSGYRDALSQAVTDHLADTTTYQDVTVARAMVRLAGKVVSGPAAGRTLLRIIGSSRLDVDTRVQTAWALANAAPRLPRKFMDGILDIRQDRSFGSQAVTVLRAIIAASARAGNTTNLRSVLDDDTAPSPARQECAWWLSLPPGVLAAMQGSTPTSTGSRRVLFGR</sequence>
<evidence type="ECO:0000313" key="2">
    <source>
        <dbReference type="Proteomes" id="UP000295680"/>
    </source>
</evidence>
<evidence type="ECO:0000313" key="1">
    <source>
        <dbReference type="EMBL" id="TCO59416.1"/>
    </source>
</evidence>
<name>A0A4R2JQF1_9PSEU</name>
<comment type="caution">
    <text evidence="1">The sequence shown here is derived from an EMBL/GenBank/DDBJ whole genome shotgun (WGS) entry which is preliminary data.</text>
</comment>
<proteinExistence type="predicted"/>
<dbReference type="EMBL" id="SLWS01000004">
    <property type="protein sequence ID" value="TCO59416.1"/>
    <property type="molecule type" value="Genomic_DNA"/>
</dbReference>
<reference evidence="1 2" key="1">
    <citation type="submission" date="2019-03" db="EMBL/GenBank/DDBJ databases">
        <title>Genomic Encyclopedia of Type Strains, Phase IV (KMG-IV): sequencing the most valuable type-strain genomes for metagenomic binning, comparative biology and taxonomic classification.</title>
        <authorList>
            <person name="Goeker M."/>
        </authorList>
    </citation>
    <scope>NUCLEOTIDE SEQUENCE [LARGE SCALE GENOMIC DNA]</scope>
    <source>
        <strain evidence="1 2">DSM 45934</strain>
    </source>
</reference>
<protein>
    <submittedName>
        <fullName evidence="1">Uncharacterized protein</fullName>
    </submittedName>
</protein>
<organism evidence="1 2">
    <name type="scientific">Actinocrispum wychmicini</name>
    <dbReference type="NCBI Taxonomy" id="1213861"/>
    <lineage>
        <taxon>Bacteria</taxon>
        <taxon>Bacillati</taxon>
        <taxon>Actinomycetota</taxon>
        <taxon>Actinomycetes</taxon>
        <taxon>Pseudonocardiales</taxon>
        <taxon>Pseudonocardiaceae</taxon>
        <taxon>Actinocrispum</taxon>
    </lineage>
</organism>
<dbReference type="Proteomes" id="UP000295680">
    <property type="component" value="Unassembled WGS sequence"/>
</dbReference>
<dbReference type="RefSeq" id="WP_165960489.1">
    <property type="nucleotide sequence ID" value="NZ_SLWS01000004.1"/>
</dbReference>